<dbReference type="AlphaFoldDB" id="A0A3S0X3S8"/>
<organism evidence="1 2">
    <name type="scientific">Labedella endophytica</name>
    <dbReference type="NCBI Taxonomy" id="1523160"/>
    <lineage>
        <taxon>Bacteria</taxon>
        <taxon>Bacillati</taxon>
        <taxon>Actinomycetota</taxon>
        <taxon>Actinomycetes</taxon>
        <taxon>Micrococcales</taxon>
        <taxon>Microbacteriaceae</taxon>
        <taxon>Labedella</taxon>
    </lineage>
</organism>
<evidence type="ECO:0000313" key="2">
    <source>
        <dbReference type="Proteomes" id="UP000274909"/>
    </source>
</evidence>
<name>A0A3S0X3S8_9MICO</name>
<accession>A0A3S0X3S8</accession>
<protein>
    <submittedName>
        <fullName evidence="1">Uncharacterized protein</fullName>
    </submittedName>
</protein>
<keyword evidence="2" id="KW-1185">Reference proteome</keyword>
<gene>
    <name evidence="1" type="ORF">ELQ94_16150</name>
</gene>
<dbReference type="OrthoDB" id="5119494at2"/>
<reference evidence="1 2" key="1">
    <citation type="submission" date="2018-12" db="EMBL/GenBank/DDBJ databases">
        <authorList>
            <person name="Li F."/>
        </authorList>
    </citation>
    <scope>NUCLEOTIDE SEQUENCE [LARGE SCALE GENOMIC DNA]</scope>
    <source>
        <strain evidence="1 2">EGI 6500705</strain>
    </source>
</reference>
<dbReference type="EMBL" id="RZGZ01000006">
    <property type="protein sequence ID" value="RUQ97091.1"/>
    <property type="molecule type" value="Genomic_DNA"/>
</dbReference>
<proteinExistence type="predicted"/>
<dbReference type="RefSeq" id="WP_127051411.1">
    <property type="nucleotide sequence ID" value="NZ_RZGZ01000006.1"/>
</dbReference>
<sequence length="154" mass="16754">MTAAPTSSASVSTDASRLAEAVDAFTVFNAALDGYYSGTKSIEDLQSFVTPDYFRVLVAEEAERDTSTWTMGTSTFGDEKLVDPDKWGGHGDLSLVVCRNISRTEVVDDTGAPSTVKPLRTRIPLIVYFMDDDTSGSGMLIEKVDQWNEDGYCS</sequence>
<evidence type="ECO:0000313" key="1">
    <source>
        <dbReference type="EMBL" id="RUQ97091.1"/>
    </source>
</evidence>
<dbReference type="Proteomes" id="UP000274909">
    <property type="component" value="Unassembled WGS sequence"/>
</dbReference>
<comment type="caution">
    <text evidence="1">The sequence shown here is derived from an EMBL/GenBank/DDBJ whole genome shotgun (WGS) entry which is preliminary data.</text>
</comment>